<dbReference type="Proteomes" id="UP000063789">
    <property type="component" value="Chromosome"/>
</dbReference>
<evidence type="ECO:0000313" key="5">
    <source>
        <dbReference type="Proteomes" id="UP000063789"/>
    </source>
</evidence>
<sequence length="340" mass="36961">MTSGEMTRADEISAMVGEVFTTADYYEVGREKVREFARALHDDNPFHWDEEKSRAGGHDALLAPLTMVAIMGTKSQAQLLEDHIPGNLLKSGVLQVDQSFTFHKPIKAGDKLYCDVNLETYRTVAGADLFTVKTLVREVNRGVLQESWTSLAGPGEDAGRLPDDFDEIVDQVIFSGADSHVDPLVPSSRAEIPVREDRPWTTIPFDELSEGMSLPTRQQRFTRGDVINYIGVSGDPNPIHHSDAVAKAAGLDTVVAQAMLTLGTASGYLTSFVGDPAAFLDMSARFTSPVYIPADAPAVVEYTAKVKSLNPENKTAMITFGASLNGKRVFGRCTATVQFS</sequence>
<reference evidence="5" key="1">
    <citation type="submission" date="2015-06" db="EMBL/GenBank/DDBJ databases">
        <title>Complete genome sequence and metabolic analysis of phthalate degradation pathway in Gordonia sp. QH-11.</title>
        <authorList>
            <person name="Jin D."/>
            <person name="Kong X."/>
            <person name="Bai Z."/>
        </authorList>
    </citation>
    <scope>NUCLEOTIDE SEQUENCE [LARGE SCALE GENOMIC DNA]</scope>
    <source>
        <strain evidence="5">QH-11</strain>
    </source>
</reference>
<organism evidence="4 5">
    <name type="scientific">Gordonia phthalatica</name>
    <dbReference type="NCBI Taxonomy" id="1136941"/>
    <lineage>
        <taxon>Bacteria</taxon>
        <taxon>Bacillati</taxon>
        <taxon>Actinomycetota</taxon>
        <taxon>Actinomycetes</taxon>
        <taxon>Mycobacteriales</taxon>
        <taxon>Gordoniaceae</taxon>
        <taxon>Gordonia</taxon>
    </lineage>
</organism>
<name>A0A0N9N8H7_9ACTN</name>
<dbReference type="PATRIC" id="fig|1136941.3.peg.264"/>
<dbReference type="InterPro" id="IPR039569">
    <property type="entry name" value="FAS1-like_DH_region"/>
</dbReference>
<evidence type="ECO:0008006" key="6">
    <source>
        <dbReference type="Google" id="ProtNLM"/>
    </source>
</evidence>
<dbReference type="STRING" id="1136941.ACH46_01290"/>
<dbReference type="CDD" id="cd03441">
    <property type="entry name" value="R_hydratase_like"/>
    <property type="match status" value="1"/>
</dbReference>
<dbReference type="EMBL" id="CP011853">
    <property type="protein sequence ID" value="ALG83396.1"/>
    <property type="molecule type" value="Genomic_DNA"/>
</dbReference>
<dbReference type="InterPro" id="IPR029069">
    <property type="entry name" value="HotDog_dom_sf"/>
</dbReference>
<evidence type="ECO:0000313" key="4">
    <source>
        <dbReference type="EMBL" id="ALG83396.1"/>
    </source>
</evidence>
<proteinExistence type="inferred from homology"/>
<keyword evidence="5" id="KW-1185">Reference proteome</keyword>
<dbReference type="OrthoDB" id="5415111at2"/>
<reference evidence="4 5" key="2">
    <citation type="journal article" date="2017" name="Int. J. Syst. Evol. Microbiol.">
        <title>Gordonia phthalatica sp. nov., a di-n-butyl phthalate-degrading bacterium isolated from activated sludge.</title>
        <authorList>
            <person name="Jin D."/>
            <person name="Kong X."/>
            <person name="Jia M."/>
            <person name="Yu X."/>
            <person name="Wang X."/>
            <person name="Zhuang X."/>
            <person name="Deng Y."/>
            <person name="Bai Z."/>
        </authorList>
    </citation>
    <scope>NUCLEOTIDE SEQUENCE [LARGE SCALE GENOMIC DNA]</scope>
    <source>
        <strain evidence="4 5">QH-11</strain>
    </source>
</reference>
<evidence type="ECO:0000259" key="2">
    <source>
        <dbReference type="Pfam" id="PF01575"/>
    </source>
</evidence>
<feature type="domain" description="MaoC-like" evidence="2">
    <location>
        <begin position="217"/>
        <end position="308"/>
    </location>
</feature>
<accession>A0A0N9N8H7</accession>
<dbReference type="Pfam" id="PF13452">
    <property type="entry name" value="FAS1_DH_region"/>
    <property type="match status" value="1"/>
</dbReference>
<dbReference type="PANTHER" id="PTHR43841:SF3">
    <property type="entry name" value="(3R)-HYDROXYACYL-ACP DEHYDRATASE SUBUNIT HADB"/>
    <property type="match status" value="1"/>
</dbReference>
<evidence type="ECO:0000256" key="1">
    <source>
        <dbReference type="ARBA" id="ARBA00005254"/>
    </source>
</evidence>
<dbReference type="NCBIfam" id="NF040620">
    <property type="entry name" value="fused_HadA_HadB"/>
    <property type="match status" value="1"/>
</dbReference>
<dbReference type="PANTHER" id="PTHR43841">
    <property type="entry name" value="3-HYDROXYACYL-THIOESTER DEHYDRATASE HTDX-RELATED"/>
    <property type="match status" value="1"/>
</dbReference>
<dbReference type="SUPFAM" id="SSF54637">
    <property type="entry name" value="Thioesterase/thiol ester dehydrase-isomerase"/>
    <property type="match status" value="2"/>
</dbReference>
<evidence type="ECO:0000259" key="3">
    <source>
        <dbReference type="Pfam" id="PF13452"/>
    </source>
</evidence>
<dbReference type="KEGG" id="goq:ACH46_01290"/>
<dbReference type="Gene3D" id="3.10.129.10">
    <property type="entry name" value="Hotdog Thioesterase"/>
    <property type="match status" value="2"/>
</dbReference>
<gene>
    <name evidence="4" type="ORF">ACH46_01290</name>
</gene>
<dbReference type="InterPro" id="IPR002539">
    <property type="entry name" value="MaoC-like_dom"/>
</dbReference>
<protein>
    <recommendedName>
        <fullName evidence="6">Dehydratase</fullName>
    </recommendedName>
</protein>
<feature type="domain" description="FAS1-like dehydratase" evidence="3">
    <location>
        <begin position="14"/>
        <end position="135"/>
    </location>
</feature>
<dbReference type="Pfam" id="PF01575">
    <property type="entry name" value="MaoC_dehydratas"/>
    <property type="match status" value="1"/>
</dbReference>
<dbReference type="AlphaFoldDB" id="A0A0N9N8H7"/>
<comment type="similarity">
    <text evidence="1">Belongs to the enoyl-CoA hydratase/isomerase family.</text>
</comment>
<dbReference type="RefSeq" id="WP_062391346.1">
    <property type="nucleotide sequence ID" value="NZ_CP011853.1"/>
</dbReference>